<keyword evidence="4" id="KW-0474">Menaquinone biosynthesis</keyword>
<comment type="pathway">
    <text evidence="4">Quinol/quinone metabolism; menaquinone biosynthesis.</text>
</comment>
<keyword evidence="3 4" id="KW-0413">Isomerase</keyword>
<evidence type="ECO:0000256" key="2">
    <source>
        <dbReference type="ARBA" id="ARBA00005297"/>
    </source>
</evidence>
<dbReference type="Pfam" id="PF00425">
    <property type="entry name" value="Chorismate_bind"/>
    <property type="match status" value="1"/>
</dbReference>
<dbReference type="EC" id="5.4.4.2" evidence="4"/>
<dbReference type="PANTHER" id="PTHR42839">
    <property type="entry name" value="ISOCHORISMATE SYNTHASE ENTC"/>
    <property type="match status" value="1"/>
</dbReference>
<feature type="binding site" evidence="4">
    <location>
        <position position="441"/>
    </location>
    <ligand>
        <name>Mg(2+)</name>
        <dbReference type="ChEBI" id="CHEBI:18420"/>
    </ligand>
</feature>
<comment type="caution">
    <text evidence="6">The sequence shown here is derived from an EMBL/GenBank/DDBJ whole genome shotgun (WGS) entry which is preliminary data.</text>
</comment>
<feature type="binding site" evidence="4">
    <location>
        <position position="307"/>
    </location>
    <ligand>
        <name>Mg(2+)</name>
        <dbReference type="ChEBI" id="CHEBI:18420"/>
    </ligand>
</feature>
<evidence type="ECO:0000313" key="7">
    <source>
        <dbReference type="Proteomes" id="UP000737113"/>
    </source>
</evidence>
<protein>
    <recommendedName>
        <fullName evidence="4">Isochorismate synthase MenF</fullName>
        <ecNumber evidence="4">5.4.4.2</ecNumber>
    </recommendedName>
    <alternativeName>
        <fullName evidence="4">Isochorismate mutase</fullName>
    </alternativeName>
</protein>
<dbReference type="NCBIfam" id="TIGR00543">
    <property type="entry name" value="isochor_syn"/>
    <property type="match status" value="1"/>
</dbReference>
<accession>A0A972JMN1</accession>
<dbReference type="AlphaFoldDB" id="A0A972JMN1"/>
<comment type="catalytic activity">
    <reaction evidence="1 4">
        <text>chorismate = isochorismate</text>
        <dbReference type="Rhea" id="RHEA:18985"/>
        <dbReference type="ChEBI" id="CHEBI:29748"/>
        <dbReference type="ChEBI" id="CHEBI:29780"/>
        <dbReference type="EC" id="5.4.4.2"/>
    </reaction>
</comment>
<evidence type="ECO:0000256" key="4">
    <source>
        <dbReference type="HAMAP-Rule" id="MF_01935"/>
    </source>
</evidence>
<dbReference type="InterPro" id="IPR015890">
    <property type="entry name" value="Chorismate_C"/>
</dbReference>
<proteinExistence type="inferred from homology"/>
<dbReference type="GO" id="GO:0009234">
    <property type="term" value="P:menaquinone biosynthetic process"/>
    <property type="evidence" value="ECO:0007669"/>
    <property type="project" value="UniProtKB-UniRule"/>
</dbReference>
<comment type="similarity">
    <text evidence="2 4">Belongs to the isochorismate synthase family.</text>
</comment>
<evidence type="ECO:0000256" key="1">
    <source>
        <dbReference type="ARBA" id="ARBA00000799"/>
    </source>
</evidence>
<dbReference type="SUPFAM" id="SSF56322">
    <property type="entry name" value="ADC synthase"/>
    <property type="match status" value="1"/>
</dbReference>
<dbReference type="Gene3D" id="3.60.120.10">
    <property type="entry name" value="Anthranilate synthase"/>
    <property type="match status" value="1"/>
</dbReference>
<comment type="function">
    <text evidence="4">Catalyzes the conversion of chorismate to isochorismate.</text>
</comment>
<keyword evidence="4" id="KW-0479">Metal-binding</keyword>
<sequence>MATLYLEPYLSTAVFLAALGTLEDRLKRLPASFQSRLRLTADCGAVNPMEWLAGQTLYPRIYWCGRDNEEEVAALGVCQDFRFESADDSGLATLLQQTATHTGNARLYGGVAFDATGPAWSEFGYARFVLPRIELTRQADHYRISVNLNSENAGLAAEREAALAALRGLLPPQPLPHRAPAAVVSHSDNPEFPRWQELVTQLTSADFNRHTPKVVLARQTRLDFERDLCPWSLLRRWQQLNPSCFQFGFQFGPGASFISCSPERLYLRRLSLLQSEALAGTARRGANEAEDTSLANELLADSKNAEENLWVKQDILTALAPLSEWVEAEAHPRIFKLAHVQHLHTSIHARLKRETGDLQLLQALHPTPAVGGYPRQSAMTFIRGHETEPRGWYAGACGYLSADETEFAVAIRSAYLQGKQVCLYAGAGIVAGSRPEAEWRELDNKLTTVLSILLDGKALA</sequence>
<dbReference type="HAMAP" id="MF_01935">
    <property type="entry name" value="MenF"/>
    <property type="match status" value="1"/>
</dbReference>
<comment type="cofactor">
    <cofactor evidence="4">
        <name>Mg(2+)</name>
        <dbReference type="ChEBI" id="CHEBI:18420"/>
    </cofactor>
</comment>
<dbReference type="InterPro" id="IPR034681">
    <property type="entry name" value="MenF"/>
</dbReference>
<feature type="active site" description="Proton donor" evidence="4">
    <location>
        <position position="263"/>
    </location>
</feature>
<dbReference type="InterPro" id="IPR019999">
    <property type="entry name" value="Anth_synth_I-like"/>
</dbReference>
<keyword evidence="7" id="KW-1185">Reference proteome</keyword>
<dbReference type="GO" id="GO:0008909">
    <property type="term" value="F:isochorismate synthase activity"/>
    <property type="evidence" value="ECO:0007669"/>
    <property type="project" value="UniProtKB-UniRule"/>
</dbReference>
<organism evidence="6 7">
    <name type="scientific">Shewanella salipaludis</name>
    <dbReference type="NCBI Taxonomy" id="2723052"/>
    <lineage>
        <taxon>Bacteria</taxon>
        <taxon>Pseudomonadati</taxon>
        <taxon>Pseudomonadota</taxon>
        <taxon>Gammaproteobacteria</taxon>
        <taxon>Alteromonadales</taxon>
        <taxon>Shewanellaceae</taxon>
        <taxon>Shewanella</taxon>
    </lineage>
</organism>
<keyword evidence="4" id="KW-0460">Magnesium</keyword>
<reference evidence="6" key="1">
    <citation type="submission" date="2020-04" db="EMBL/GenBank/DDBJ databases">
        <title>Description of Shewanella salipaludis sp. nov., isolated from a salt marsh.</title>
        <authorList>
            <person name="Park S."/>
            <person name="Yoon J.-H."/>
        </authorList>
    </citation>
    <scope>NUCLEOTIDE SEQUENCE</scope>
    <source>
        <strain evidence="6">SHSM-M6</strain>
    </source>
</reference>
<feature type="domain" description="Chorismate-utilising enzyme C-terminal" evidence="5">
    <location>
        <begin position="194"/>
        <end position="445"/>
    </location>
</feature>
<name>A0A972JMN1_9GAMM</name>
<evidence type="ECO:0000256" key="3">
    <source>
        <dbReference type="ARBA" id="ARBA00023235"/>
    </source>
</evidence>
<dbReference type="InterPro" id="IPR004561">
    <property type="entry name" value="IsoChor_synthase"/>
</dbReference>
<dbReference type="PANTHER" id="PTHR42839:SF2">
    <property type="entry name" value="ISOCHORISMATE SYNTHASE ENTC"/>
    <property type="match status" value="1"/>
</dbReference>
<dbReference type="GO" id="GO:0000287">
    <property type="term" value="F:magnesium ion binding"/>
    <property type="evidence" value="ECO:0007669"/>
    <property type="project" value="UniProtKB-UniRule"/>
</dbReference>
<evidence type="ECO:0000313" key="6">
    <source>
        <dbReference type="EMBL" id="NMH66682.1"/>
    </source>
</evidence>
<dbReference type="PRINTS" id="PR00095">
    <property type="entry name" value="ANTSNTHASEI"/>
</dbReference>
<gene>
    <name evidence="4" type="primary">menF</name>
    <name evidence="6" type="ORF">HC757_16115</name>
</gene>
<comment type="pathway">
    <text evidence="4">Quinol/quinone metabolism; 1,4-dihydroxy-2-naphthoate biosynthesis; 1,4-dihydroxy-2-naphthoate from chorismate: step 1/7.</text>
</comment>
<evidence type="ECO:0000259" key="5">
    <source>
        <dbReference type="Pfam" id="PF00425"/>
    </source>
</evidence>
<dbReference type="Proteomes" id="UP000737113">
    <property type="component" value="Unassembled WGS sequence"/>
</dbReference>
<feature type="active site" description="Proton acceptor" evidence="4">
    <location>
        <position position="213"/>
    </location>
</feature>
<dbReference type="EMBL" id="JAAXYH010000015">
    <property type="protein sequence ID" value="NMH66682.1"/>
    <property type="molecule type" value="Genomic_DNA"/>
</dbReference>
<dbReference type="InterPro" id="IPR005801">
    <property type="entry name" value="ADC_synthase"/>
</dbReference>